<dbReference type="EMBL" id="KI632337">
    <property type="protein sequence ID" value="EYU18128.1"/>
    <property type="molecule type" value="Genomic_DNA"/>
</dbReference>
<proteinExistence type="predicted"/>
<dbReference type="STRING" id="4155.A0A022PTI5"/>
<evidence type="ECO:0000256" key="1">
    <source>
        <dbReference type="ARBA" id="ARBA00004167"/>
    </source>
</evidence>
<dbReference type="AlphaFoldDB" id="A0A022PTI5"/>
<keyword evidence="3 5" id="KW-1133">Transmembrane helix</keyword>
<protein>
    <recommendedName>
        <fullName evidence="6">Late embryogenesis abundant protein LEA-2 subgroup domain-containing protein</fullName>
    </recommendedName>
</protein>
<feature type="domain" description="Late embryogenesis abundant protein LEA-2 subgroup" evidence="6">
    <location>
        <begin position="74"/>
        <end position="177"/>
    </location>
</feature>
<gene>
    <name evidence="7" type="ORF">MIMGU_mgv1a013838mg</name>
</gene>
<dbReference type="GO" id="GO:0098542">
    <property type="term" value="P:defense response to other organism"/>
    <property type="evidence" value="ECO:0007669"/>
    <property type="project" value="InterPro"/>
</dbReference>
<comment type="subcellular location">
    <subcellularLocation>
        <location evidence="1">Membrane</location>
        <topology evidence="1">Single-pass membrane protein</topology>
    </subcellularLocation>
</comment>
<dbReference type="OMA" id="CSHHKSK"/>
<dbReference type="PhylomeDB" id="A0A022PTI5"/>
<dbReference type="InterPro" id="IPR004864">
    <property type="entry name" value="LEA_2"/>
</dbReference>
<accession>A0A022PTI5</accession>
<dbReference type="OrthoDB" id="1426517at2759"/>
<dbReference type="GO" id="GO:0009506">
    <property type="term" value="C:plasmodesma"/>
    <property type="evidence" value="ECO:0000318"/>
    <property type="project" value="GO_Central"/>
</dbReference>
<organism evidence="7 8">
    <name type="scientific">Erythranthe guttata</name>
    <name type="common">Yellow monkey flower</name>
    <name type="synonym">Mimulus guttatus</name>
    <dbReference type="NCBI Taxonomy" id="4155"/>
    <lineage>
        <taxon>Eukaryota</taxon>
        <taxon>Viridiplantae</taxon>
        <taxon>Streptophyta</taxon>
        <taxon>Embryophyta</taxon>
        <taxon>Tracheophyta</taxon>
        <taxon>Spermatophyta</taxon>
        <taxon>Magnoliopsida</taxon>
        <taxon>eudicotyledons</taxon>
        <taxon>Gunneridae</taxon>
        <taxon>Pentapetalae</taxon>
        <taxon>asterids</taxon>
        <taxon>lamiids</taxon>
        <taxon>Lamiales</taxon>
        <taxon>Phrymaceae</taxon>
        <taxon>Erythranthe</taxon>
    </lineage>
</organism>
<dbReference type="Pfam" id="PF03168">
    <property type="entry name" value="LEA_2"/>
    <property type="match status" value="1"/>
</dbReference>
<sequence>MSDKVCSHHKSKKRKILRRCCAGLLIFNFIILFLILLIWAILQPKKPRFTIQDATIFNLNVSAPNVISTTVQVTVNSHNPNSKIGVYYDKLDVYATYHSQQITYYTVIPPVYQGHKDVNVWSPFIYGVNVPVAPYNGIALAQDQTNGAIRITVKIDGRVKWKVGTFVSGRYHLHISCPANIPLGNSKNTGVIIGNAVKYQLSQSCSVSV</sequence>
<evidence type="ECO:0000256" key="4">
    <source>
        <dbReference type="ARBA" id="ARBA00023136"/>
    </source>
</evidence>
<evidence type="ECO:0000256" key="2">
    <source>
        <dbReference type="ARBA" id="ARBA00022692"/>
    </source>
</evidence>
<keyword evidence="8" id="KW-1185">Reference proteome</keyword>
<dbReference type="GO" id="GO:0005886">
    <property type="term" value="C:plasma membrane"/>
    <property type="evidence" value="ECO:0000318"/>
    <property type="project" value="GO_Central"/>
</dbReference>
<evidence type="ECO:0000259" key="6">
    <source>
        <dbReference type="Pfam" id="PF03168"/>
    </source>
</evidence>
<evidence type="ECO:0000256" key="5">
    <source>
        <dbReference type="SAM" id="Phobius"/>
    </source>
</evidence>
<keyword evidence="4 5" id="KW-0472">Membrane</keyword>
<evidence type="ECO:0000313" key="8">
    <source>
        <dbReference type="Proteomes" id="UP000030748"/>
    </source>
</evidence>
<feature type="transmembrane region" description="Helical" evidence="5">
    <location>
        <begin position="21"/>
        <end position="42"/>
    </location>
</feature>
<evidence type="ECO:0000256" key="3">
    <source>
        <dbReference type="ARBA" id="ARBA00022989"/>
    </source>
</evidence>
<keyword evidence="2 5" id="KW-0812">Transmembrane</keyword>
<dbReference type="PANTHER" id="PTHR31415">
    <property type="entry name" value="OS05G0367900 PROTEIN"/>
    <property type="match status" value="1"/>
</dbReference>
<dbReference type="PANTHER" id="PTHR31415:SF51">
    <property type="entry name" value="LATE EMBRYOGENESIS ABUNDANT (LEA) HYDROXYPROLINE-RICH GLYCOPROTEIN FAMILY"/>
    <property type="match status" value="1"/>
</dbReference>
<dbReference type="KEGG" id="egt:105950006"/>
<dbReference type="Proteomes" id="UP000030748">
    <property type="component" value="Unassembled WGS sequence"/>
</dbReference>
<name>A0A022PTI5_ERYGU</name>
<reference evidence="7 8" key="1">
    <citation type="journal article" date="2013" name="Proc. Natl. Acad. Sci. U.S.A.">
        <title>Fine-scale variation in meiotic recombination in Mimulus inferred from population shotgun sequencing.</title>
        <authorList>
            <person name="Hellsten U."/>
            <person name="Wright K.M."/>
            <person name="Jenkins J."/>
            <person name="Shu S."/>
            <person name="Yuan Y."/>
            <person name="Wessler S.R."/>
            <person name="Schmutz J."/>
            <person name="Willis J.H."/>
            <person name="Rokhsar D.S."/>
        </authorList>
    </citation>
    <scope>NUCLEOTIDE SEQUENCE [LARGE SCALE GENOMIC DNA]</scope>
    <source>
        <strain evidence="8">cv. DUN x IM62</strain>
    </source>
</reference>
<evidence type="ECO:0000313" key="7">
    <source>
        <dbReference type="EMBL" id="EYU18128.1"/>
    </source>
</evidence>
<dbReference type="eggNOG" id="ENOG502QSD7">
    <property type="taxonomic scope" value="Eukaryota"/>
</dbReference>
<dbReference type="InterPro" id="IPR044839">
    <property type="entry name" value="NDR1-like"/>
</dbReference>